<evidence type="ECO:0000313" key="2">
    <source>
        <dbReference type="Proteomes" id="UP000600600"/>
    </source>
</evidence>
<comment type="caution">
    <text evidence="1">The sequence shown here is derived from an EMBL/GenBank/DDBJ whole genome shotgun (WGS) entry which is preliminary data.</text>
</comment>
<proteinExistence type="predicted"/>
<evidence type="ECO:0000313" key="1">
    <source>
        <dbReference type="EMBL" id="MBC5605306.1"/>
    </source>
</evidence>
<gene>
    <name evidence="1" type="ORF">H8S67_11570</name>
</gene>
<accession>A0ABR7CBZ1</accession>
<name>A0ABR7CBZ1_9BACE</name>
<dbReference type="EMBL" id="JACOOE010000005">
    <property type="protein sequence ID" value="MBC5605306.1"/>
    <property type="molecule type" value="Genomic_DNA"/>
</dbReference>
<organism evidence="1 2">
    <name type="scientific">Bacteroides difficilis</name>
    <dbReference type="NCBI Taxonomy" id="2763021"/>
    <lineage>
        <taxon>Bacteria</taxon>
        <taxon>Pseudomonadati</taxon>
        <taxon>Bacteroidota</taxon>
        <taxon>Bacteroidia</taxon>
        <taxon>Bacteroidales</taxon>
        <taxon>Bacteroidaceae</taxon>
        <taxon>Bacteroides</taxon>
    </lineage>
</organism>
<dbReference type="InterPro" id="IPR046167">
    <property type="entry name" value="DUF6169"/>
</dbReference>
<sequence length="166" mass="19776">MYCLSIEQINRISPYKVEIASDGNSLLFHTRYGLVYEVGFVEDYTFFDKNTYQFFIVEKNGSRFLKDPLVKETVWAIIEVFFRENSNVLLYVCDTSDGRQASRDRLFDIWFYEYEKQEEYIHLTAKVESDSIYYFASVILKITHPHLDEIKEAFDVFTEDMKDKLS</sequence>
<keyword evidence="2" id="KW-1185">Reference proteome</keyword>
<protein>
    <submittedName>
        <fullName evidence="1">Uncharacterized protein</fullName>
    </submittedName>
</protein>
<reference evidence="1 2" key="1">
    <citation type="submission" date="2020-08" db="EMBL/GenBank/DDBJ databases">
        <title>Genome public.</title>
        <authorList>
            <person name="Liu C."/>
            <person name="Sun Q."/>
        </authorList>
    </citation>
    <scope>NUCLEOTIDE SEQUENCE [LARGE SCALE GENOMIC DNA]</scope>
    <source>
        <strain evidence="1 2">M27</strain>
    </source>
</reference>
<dbReference type="Proteomes" id="UP000600600">
    <property type="component" value="Unassembled WGS sequence"/>
</dbReference>
<dbReference type="RefSeq" id="WP_186967377.1">
    <property type="nucleotide sequence ID" value="NZ_CP182814.1"/>
</dbReference>
<dbReference type="Pfam" id="PF19666">
    <property type="entry name" value="DUF6169"/>
    <property type="match status" value="1"/>
</dbReference>